<evidence type="ECO:0000313" key="3">
    <source>
        <dbReference type="Proteomes" id="UP000002219"/>
    </source>
</evidence>
<name>D7B455_NOCDD</name>
<organism evidence="2 3">
    <name type="scientific">Nocardiopsis dassonvillei (strain ATCC 23218 / DSM 43111 / CIP 107115 / JCM 7437 / KCTC 9190 / NBRC 14626 / NCTC 10488 / NRRL B-5397 / IMRU 509)</name>
    <name type="common">Actinomadura dassonvillei</name>
    <dbReference type="NCBI Taxonomy" id="446468"/>
    <lineage>
        <taxon>Bacteria</taxon>
        <taxon>Bacillati</taxon>
        <taxon>Actinomycetota</taxon>
        <taxon>Actinomycetes</taxon>
        <taxon>Streptosporangiales</taxon>
        <taxon>Nocardiopsidaceae</taxon>
        <taxon>Nocardiopsis</taxon>
    </lineage>
</organism>
<proteinExistence type="predicted"/>
<dbReference type="Proteomes" id="UP000002219">
    <property type="component" value="Chromosome 1"/>
</dbReference>
<evidence type="ECO:0000313" key="2">
    <source>
        <dbReference type="EMBL" id="ADH67016.1"/>
    </source>
</evidence>
<accession>D7B455</accession>
<keyword evidence="1" id="KW-0812">Transmembrane</keyword>
<dbReference type="GeneID" id="91484192"/>
<dbReference type="RefSeq" id="WP_013152623.1">
    <property type="nucleotide sequence ID" value="NC_014210.1"/>
</dbReference>
<dbReference type="AlphaFoldDB" id="D7B455"/>
<dbReference type="KEGG" id="nda:Ndas_1587"/>
<gene>
    <name evidence="2" type="ordered locus">Ndas_1587</name>
</gene>
<feature type="transmembrane region" description="Helical" evidence="1">
    <location>
        <begin position="127"/>
        <end position="148"/>
    </location>
</feature>
<feature type="transmembrane region" description="Helical" evidence="1">
    <location>
        <begin position="154"/>
        <end position="176"/>
    </location>
</feature>
<dbReference type="HOGENOM" id="CLU_1174444_0_0_11"/>
<evidence type="ECO:0000256" key="1">
    <source>
        <dbReference type="SAM" id="Phobius"/>
    </source>
</evidence>
<sequence>MANCPVCSRQDRTVKVSAVVREGTTTTRSAGSSTVRGDDEWSWLRGETTIARARHSSTSHSQSTLAAQLSFPAPPGTAPGLARWIGIALLVLAAPLVIQFGVFGAVPAVATGLVLRWLLGWEWRRALIASAAVLLLVGLVANGALSLLGGVEQFASFVFGMVVWTLVIGAGTALVLRDVQSTEARRKRDAPLRARAWGIWQRLYFCFRDDLVFDPASGAHGPPTAVRRLIGYPDES</sequence>
<protein>
    <submittedName>
        <fullName evidence="2">Uncharacterized protein</fullName>
    </submittedName>
</protein>
<keyword evidence="3" id="KW-1185">Reference proteome</keyword>
<dbReference type="EMBL" id="CP002040">
    <property type="protein sequence ID" value="ADH67016.1"/>
    <property type="molecule type" value="Genomic_DNA"/>
</dbReference>
<keyword evidence="1" id="KW-0472">Membrane</keyword>
<keyword evidence="1" id="KW-1133">Transmembrane helix</keyword>
<feature type="transmembrane region" description="Helical" evidence="1">
    <location>
        <begin position="84"/>
        <end position="115"/>
    </location>
</feature>
<reference evidence="2 3" key="1">
    <citation type="journal article" date="2010" name="Stand. Genomic Sci.">
        <title>Complete genome sequence of Nocardiopsis dassonvillei type strain (IMRU 509).</title>
        <authorList>
            <person name="Sun H."/>
            <person name="Lapidus A."/>
            <person name="Nolan M."/>
            <person name="Lucas S."/>
            <person name="Del Rio T.G."/>
            <person name="Tice H."/>
            <person name="Cheng J.F."/>
            <person name="Tapia R."/>
            <person name="Han C."/>
            <person name="Goodwin L."/>
            <person name="Pitluck S."/>
            <person name="Pagani I."/>
            <person name="Ivanova N."/>
            <person name="Mavromatis K."/>
            <person name="Mikhailova N."/>
            <person name="Pati A."/>
            <person name="Chen A."/>
            <person name="Palaniappan K."/>
            <person name="Land M."/>
            <person name="Hauser L."/>
            <person name="Chang Y.J."/>
            <person name="Jeffries C.D."/>
            <person name="Djao O.D."/>
            <person name="Rohde M."/>
            <person name="Sikorski J."/>
            <person name="Goker M."/>
            <person name="Woyke T."/>
            <person name="Bristow J."/>
            <person name="Eisen J.A."/>
            <person name="Markowitz V."/>
            <person name="Hugenholtz P."/>
            <person name="Kyrpides N.C."/>
            <person name="Klenk H.P."/>
        </authorList>
    </citation>
    <scope>NUCLEOTIDE SEQUENCE [LARGE SCALE GENOMIC DNA]</scope>
    <source>
        <strain evidence="3">ATCC 23218 / DSM 43111 / CIP 107115 / JCM 7437 / KCTC 9190 / NBRC 14626 / NCTC 10488 / NRRL B-5397 / IMRU 509</strain>
    </source>
</reference>